<dbReference type="InterPro" id="IPR018540">
    <property type="entry name" value="Spo0E-like"/>
</dbReference>
<comment type="caution">
    <text evidence="1">The sequence shown here is derived from an EMBL/GenBank/DDBJ whole genome shotgun (WGS) entry which is preliminary data.</text>
</comment>
<sequence>MEILKMAITNKKEEMIKLGVTYGLTDQHTIICSQQLDTLLNLFDNLNQHNHDNYDEDLFRYNMLTQEGHISA</sequence>
<dbReference type="InterPro" id="IPR053028">
    <property type="entry name" value="Spo0E-like_phosphatase"/>
</dbReference>
<dbReference type="InterPro" id="IPR036638">
    <property type="entry name" value="HLH_DNA-bd_sf"/>
</dbReference>
<dbReference type="InterPro" id="IPR037208">
    <property type="entry name" value="Spo0E-like_sf"/>
</dbReference>
<keyword evidence="2" id="KW-1185">Reference proteome</keyword>
<dbReference type="Gene3D" id="4.10.280.10">
    <property type="entry name" value="Helix-loop-helix DNA-binding domain"/>
    <property type="match status" value="1"/>
</dbReference>
<organism evidence="1 2">
    <name type="scientific">Lentibacillus halophilus</name>
    <dbReference type="NCBI Taxonomy" id="295065"/>
    <lineage>
        <taxon>Bacteria</taxon>
        <taxon>Bacillati</taxon>
        <taxon>Bacillota</taxon>
        <taxon>Bacilli</taxon>
        <taxon>Bacillales</taxon>
        <taxon>Bacillaceae</taxon>
        <taxon>Lentibacillus</taxon>
    </lineage>
</organism>
<dbReference type="SUPFAM" id="SSF140500">
    <property type="entry name" value="BAS1536-like"/>
    <property type="match status" value="1"/>
</dbReference>
<dbReference type="RefSeq" id="WP_425542363.1">
    <property type="nucleotide sequence ID" value="NZ_BAAADM010000041.1"/>
</dbReference>
<evidence type="ECO:0000313" key="2">
    <source>
        <dbReference type="Proteomes" id="UP001501459"/>
    </source>
</evidence>
<dbReference type="Pfam" id="PF09388">
    <property type="entry name" value="SpoOE-like"/>
    <property type="match status" value="1"/>
</dbReference>
<protein>
    <recommendedName>
        <fullName evidence="3">Spo0E like sporulation regulatory protein</fullName>
    </recommendedName>
</protein>
<dbReference type="Proteomes" id="UP001501459">
    <property type="component" value="Unassembled WGS sequence"/>
</dbReference>
<gene>
    <name evidence="1" type="ORF">GCM10008983_16170</name>
</gene>
<evidence type="ECO:0008006" key="3">
    <source>
        <dbReference type="Google" id="ProtNLM"/>
    </source>
</evidence>
<evidence type="ECO:0000313" key="1">
    <source>
        <dbReference type="EMBL" id="GAA0439990.1"/>
    </source>
</evidence>
<dbReference type="PANTHER" id="PTHR41263">
    <property type="entry name" value="ASPARTYL-PHOSPHATE PHOSPHATASE YISI"/>
    <property type="match status" value="1"/>
</dbReference>
<name>A0ABN0Z9C1_9BACI</name>
<accession>A0ABN0Z9C1</accession>
<dbReference type="PANTHER" id="PTHR41263:SF1">
    <property type="entry name" value="ASPARTYL-PHOSPHATE PHOSPHATASE YISI"/>
    <property type="match status" value="1"/>
</dbReference>
<dbReference type="EMBL" id="BAAADM010000041">
    <property type="protein sequence ID" value="GAA0439990.1"/>
    <property type="molecule type" value="Genomic_DNA"/>
</dbReference>
<proteinExistence type="predicted"/>
<reference evidence="1 2" key="1">
    <citation type="journal article" date="2019" name="Int. J. Syst. Evol. Microbiol.">
        <title>The Global Catalogue of Microorganisms (GCM) 10K type strain sequencing project: providing services to taxonomists for standard genome sequencing and annotation.</title>
        <authorList>
            <consortium name="The Broad Institute Genomics Platform"/>
            <consortium name="The Broad Institute Genome Sequencing Center for Infectious Disease"/>
            <person name="Wu L."/>
            <person name="Ma J."/>
        </authorList>
    </citation>
    <scope>NUCLEOTIDE SEQUENCE [LARGE SCALE GENOMIC DNA]</scope>
    <source>
        <strain evidence="1 2">JCM 12149</strain>
    </source>
</reference>